<dbReference type="Proteomes" id="UP000595448">
    <property type="component" value="Chromosome"/>
</dbReference>
<reference evidence="1 2" key="1">
    <citation type="submission" date="2021-01" db="EMBL/GenBank/DDBJ databases">
        <title>Brevundimonas vitis sp. nov., an bacterium isolated from grape (Vitis vinifera).</title>
        <authorList>
            <person name="Jiang L."/>
            <person name="Lee J."/>
        </authorList>
    </citation>
    <scope>NUCLEOTIDE SEQUENCE [LARGE SCALE GENOMIC DNA]</scope>
    <source>
        <strain evidence="1 2">GRTSA-9</strain>
    </source>
</reference>
<evidence type="ECO:0000313" key="1">
    <source>
        <dbReference type="EMBL" id="QQQ18715.1"/>
    </source>
</evidence>
<dbReference type="InterPro" id="IPR045709">
    <property type="entry name" value="DUF6065"/>
</dbReference>
<gene>
    <name evidence="1" type="ORF">JIP62_00755</name>
</gene>
<organism evidence="1 2">
    <name type="scientific">Brevundimonas vitisensis</name>
    <dbReference type="NCBI Taxonomy" id="2800818"/>
    <lineage>
        <taxon>Bacteria</taxon>
        <taxon>Pseudomonadati</taxon>
        <taxon>Pseudomonadota</taxon>
        <taxon>Alphaproteobacteria</taxon>
        <taxon>Caulobacterales</taxon>
        <taxon>Caulobacteraceae</taxon>
        <taxon>Brevundimonas</taxon>
    </lineage>
</organism>
<keyword evidence="2" id="KW-1185">Reference proteome</keyword>
<protein>
    <submittedName>
        <fullName evidence="1">Uncharacterized protein</fullName>
    </submittedName>
</protein>
<dbReference type="RefSeq" id="WP_201103072.1">
    <property type="nucleotide sequence ID" value="NZ_CP067977.1"/>
</dbReference>
<evidence type="ECO:0000313" key="2">
    <source>
        <dbReference type="Proteomes" id="UP000595448"/>
    </source>
</evidence>
<accession>A0ABX7BMQ6</accession>
<name>A0ABX7BMQ6_9CAUL</name>
<dbReference type="EMBL" id="CP067977">
    <property type="protein sequence ID" value="QQQ18715.1"/>
    <property type="molecule type" value="Genomic_DNA"/>
</dbReference>
<proteinExistence type="predicted"/>
<sequence>MTASPETLRLECVPLTPSPPPLVPGRPDREWMDAFAARHPYRCLPLSMANTTGWEILCPFGFTATWDGGLGTEAITFQPDEGAEYFDHFAASHFSHGIVTFHVGWMFRTPPGWALKASGPPNRPKHGIAALDGLIETDWLPYPFTMNWAFTAPGTVRFEKGEVFCFITPVEHMRLEQFEPVRLTLDQDPVLAGQYEAWKTVRTDFNSRIAGGDPDAVRQAWQRFYFRGEYPEIAQVEGRPAEHVNKRRLMPLRDAAPTAPAGEVVPLNFKTWSAQAAAKASEE</sequence>
<dbReference type="Pfam" id="PF19541">
    <property type="entry name" value="DUF6065"/>
    <property type="match status" value="1"/>
</dbReference>